<dbReference type="InParanoid" id="A0A2P6N0D7"/>
<dbReference type="Gene3D" id="3.40.630.90">
    <property type="match status" value="1"/>
</dbReference>
<dbReference type="STRING" id="1890364.A0A2P6N0D7"/>
<keyword evidence="3" id="KW-1185">Reference proteome</keyword>
<dbReference type="InterPro" id="IPR052729">
    <property type="entry name" value="Acyl/Acetyltrans_Enzymes"/>
</dbReference>
<dbReference type="Pfam" id="PF13508">
    <property type="entry name" value="Acetyltransf_7"/>
    <property type="match status" value="1"/>
</dbReference>
<name>A0A2P6N0D7_9EUKA</name>
<dbReference type="OrthoDB" id="5771378at2759"/>
<reference evidence="2 3" key="1">
    <citation type="journal article" date="2018" name="Genome Biol. Evol.">
        <title>Multiple Roots of Fruiting Body Formation in Amoebozoa.</title>
        <authorList>
            <person name="Hillmann F."/>
            <person name="Forbes G."/>
            <person name="Novohradska S."/>
            <person name="Ferling I."/>
            <person name="Riege K."/>
            <person name="Groth M."/>
            <person name="Westermann M."/>
            <person name="Marz M."/>
            <person name="Spaller T."/>
            <person name="Winckler T."/>
            <person name="Schaap P."/>
            <person name="Glockner G."/>
        </authorList>
    </citation>
    <scope>NUCLEOTIDE SEQUENCE [LARGE SCALE GENOMIC DNA]</scope>
    <source>
        <strain evidence="2 3">Jena</strain>
    </source>
</reference>
<dbReference type="PANTHER" id="PTHR47237">
    <property type="entry name" value="SLL0310 PROTEIN"/>
    <property type="match status" value="1"/>
</dbReference>
<dbReference type="CDD" id="cd04301">
    <property type="entry name" value="NAT_SF"/>
    <property type="match status" value="1"/>
</dbReference>
<dbReference type="SUPFAM" id="SSF55729">
    <property type="entry name" value="Acyl-CoA N-acyltransferases (Nat)"/>
    <property type="match status" value="1"/>
</dbReference>
<evidence type="ECO:0000313" key="2">
    <source>
        <dbReference type="EMBL" id="PRP77426.1"/>
    </source>
</evidence>
<sequence length="297" mass="33303">MREQVGVSTSIARDPSFINNHFISDFAKFGWNPLDSDAETYADVGKFLVIHKEDAKDPCGCVVVFPYETNNFLGYFYMKEEWRGKGLGSKLLSEALELVDGPIGSLDSVEEHVETYARRGFHPIGSVLSMETSSFHVPNVPVSLLPEEVLVDLAEVSIDDVIRLEHEYTGVKRTPFWKHPKLLEGSKGVAILHNGSLRAYIICKPSSDGCKISPLYASEVRQARLLLNHLSDVISTYPTTQLDCWGNNEEAERLFIEYGMERTYTFTRMWKGGIPLEQHKGGSSERTAFCWNDAATG</sequence>
<evidence type="ECO:0000259" key="1">
    <source>
        <dbReference type="PROSITE" id="PS51186"/>
    </source>
</evidence>
<keyword evidence="2" id="KW-0808">Transferase</keyword>
<dbReference type="GO" id="GO:0016747">
    <property type="term" value="F:acyltransferase activity, transferring groups other than amino-acyl groups"/>
    <property type="evidence" value="ECO:0007669"/>
    <property type="project" value="InterPro"/>
</dbReference>
<organism evidence="2 3">
    <name type="scientific">Planoprotostelium fungivorum</name>
    <dbReference type="NCBI Taxonomy" id="1890364"/>
    <lineage>
        <taxon>Eukaryota</taxon>
        <taxon>Amoebozoa</taxon>
        <taxon>Evosea</taxon>
        <taxon>Variosea</taxon>
        <taxon>Cavosteliida</taxon>
        <taxon>Cavosteliaceae</taxon>
        <taxon>Planoprotostelium</taxon>
    </lineage>
</organism>
<proteinExistence type="predicted"/>
<dbReference type="InterPro" id="IPR016181">
    <property type="entry name" value="Acyl_CoA_acyltransferase"/>
</dbReference>
<dbReference type="EMBL" id="MDYQ01000265">
    <property type="protein sequence ID" value="PRP77426.1"/>
    <property type="molecule type" value="Genomic_DNA"/>
</dbReference>
<dbReference type="Proteomes" id="UP000241769">
    <property type="component" value="Unassembled WGS sequence"/>
</dbReference>
<dbReference type="PANTHER" id="PTHR47237:SF1">
    <property type="entry name" value="SLL0310 PROTEIN"/>
    <property type="match status" value="1"/>
</dbReference>
<dbReference type="PROSITE" id="PS51186">
    <property type="entry name" value="GNAT"/>
    <property type="match status" value="1"/>
</dbReference>
<accession>A0A2P6N0D7</accession>
<evidence type="ECO:0000313" key="3">
    <source>
        <dbReference type="Proteomes" id="UP000241769"/>
    </source>
</evidence>
<gene>
    <name evidence="2" type="ORF">PROFUN_14279</name>
</gene>
<protein>
    <submittedName>
        <fullName evidence="2">GCN5-like N-acetyltransferase</fullName>
    </submittedName>
</protein>
<dbReference type="InterPro" id="IPR041496">
    <property type="entry name" value="YitH/HolE_GNAT"/>
</dbReference>
<dbReference type="Gene3D" id="3.40.630.30">
    <property type="match status" value="1"/>
</dbReference>
<dbReference type="Pfam" id="PF18014">
    <property type="entry name" value="Acetyltransf_18"/>
    <property type="match status" value="1"/>
</dbReference>
<feature type="domain" description="N-acetyltransferase" evidence="1">
    <location>
        <begin position="5"/>
        <end position="147"/>
    </location>
</feature>
<comment type="caution">
    <text evidence="2">The sequence shown here is derived from an EMBL/GenBank/DDBJ whole genome shotgun (WGS) entry which is preliminary data.</text>
</comment>
<dbReference type="AlphaFoldDB" id="A0A2P6N0D7"/>
<dbReference type="InterPro" id="IPR000182">
    <property type="entry name" value="GNAT_dom"/>
</dbReference>